<evidence type="ECO:0008006" key="4">
    <source>
        <dbReference type="Google" id="ProtNLM"/>
    </source>
</evidence>
<feature type="chain" id="PRO_5022096741" description="Photosynthesis system II assembly factor Ycf48/Hcf136-like domain-containing protein" evidence="1">
    <location>
        <begin position="22"/>
        <end position="332"/>
    </location>
</feature>
<dbReference type="InterPro" id="IPR015943">
    <property type="entry name" value="WD40/YVTN_repeat-like_dom_sf"/>
</dbReference>
<dbReference type="Proteomes" id="UP000320359">
    <property type="component" value="Unassembled WGS sequence"/>
</dbReference>
<feature type="signal peptide" evidence="1">
    <location>
        <begin position="1"/>
        <end position="21"/>
    </location>
</feature>
<dbReference type="Gene3D" id="2.130.10.10">
    <property type="entry name" value="YVTN repeat-like/Quinoprotein amine dehydrogenase"/>
    <property type="match status" value="1"/>
</dbReference>
<proteinExistence type="predicted"/>
<keyword evidence="3" id="KW-1185">Reference proteome</keyword>
<evidence type="ECO:0000313" key="2">
    <source>
        <dbReference type="EMBL" id="TRW49311.1"/>
    </source>
</evidence>
<accession>A0A552X2P5</accession>
<dbReference type="SUPFAM" id="SSF110296">
    <property type="entry name" value="Oligoxyloglucan reducing end-specific cellobiohydrolase"/>
    <property type="match status" value="1"/>
</dbReference>
<dbReference type="EMBL" id="VJWL01000001">
    <property type="protein sequence ID" value="TRW49311.1"/>
    <property type="molecule type" value="Genomic_DNA"/>
</dbReference>
<protein>
    <recommendedName>
        <fullName evidence="4">Photosynthesis system II assembly factor Ycf48/Hcf136-like domain-containing protein</fullName>
    </recommendedName>
</protein>
<gene>
    <name evidence="2" type="ORF">FM042_00080</name>
</gene>
<dbReference type="OrthoDB" id="9813892at2"/>
<evidence type="ECO:0000256" key="1">
    <source>
        <dbReference type="SAM" id="SignalP"/>
    </source>
</evidence>
<evidence type="ECO:0000313" key="3">
    <source>
        <dbReference type="Proteomes" id="UP000320359"/>
    </source>
</evidence>
<reference evidence="2 3" key="1">
    <citation type="submission" date="2019-07" db="EMBL/GenBank/DDBJ databases">
        <authorList>
            <person name="Yang M."/>
            <person name="Zhao D."/>
            <person name="Xiang H."/>
        </authorList>
    </citation>
    <scope>NUCLEOTIDE SEQUENCE [LARGE SCALE GENOMIC DNA]</scope>
    <source>
        <strain evidence="2 3">IM1326</strain>
    </source>
</reference>
<organism evidence="2 3">
    <name type="scientific">Aliidiomarina halalkaliphila</name>
    <dbReference type="NCBI Taxonomy" id="2593535"/>
    <lineage>
        <taxon>Bacteria</taxon>
        <taxon>Pseudomonadati</taxon>
        <taxon>Pseudomonadota</taxon>
        <taxon>Gammaproteobacteria</taxon>
        <taxon>Alteromonadales</taxon>
        <taxon>Idiomarinaceae</taxon>
        <taxon>Aliidiomarina</taxon>
    </lineage>
</organism>
<keyword evidence="1" id="KW-0732">Signal</keyword>
<name>A0A552X2P5_9GAMM</name>
<dbReference type="AlphaFoldDB" id="A0A552X2P5"/>
<dbReference type="RefSeq" id="WP_143233733.1">
    <property type="nucleotide sequence ID" value="NZ_VJWL01000001.1"/>
</dbReference>
<sequence>MKALMWNTLVVLGCLALPSAAAENHGLPEGHWSTVYAVNNDIIWVGNHDGQVAVSSNGGETWDISTPGGRTANLDIRQLKAFDDRHAFVLSTGRGERSRLLLTRNGGFSWRQMYRGNGDEELRCFALIPDGEGFVLGDTLDDNWHVVRSSNGNNWLASRSGFSERSLPSEAASASGSCAVFANNTFLMGTLNGTTARIMHKGRTSLRFQVLDTPLSAGQDAGVHAVYPLSQNDFLIAGGAAGSDARPELFRFTQGSFTQLPAPPLQGALTQMTAAGTVILAGNTSGFYRSADFGEQWQSVNDQGVVSISCFSDSSCWYLDNNRQLNKLNIEE</sequence>
<comment type="caution">
    <text evidence="2">The sequence shown here is derived from an EMBL/GenBank/DDBJ whole genome shotgun (WGS) entry which is preliminary data.</text>
</comment>